<dbReference type="Gene3D" id="2.60.40.1890">
    <property type="entry name" value="PCu(A)C copper chaperone"/>
    <property type="match status" value="1"/>
</dbReference>
<dbReference type="Proteomes" id="UP000278222">
    <property type="component" value="Unassembled WGS sequence"/>
</dbReference>
<dbReference type="InterPro" id="IPR007410">
    <property type="entry name" value="LpqE-like"/>
</dbReference>
<name>A0A3N1M6D7_9PROT</name>
<dbReference type="RefSeq" id="WP_245978168.1">
    <property type="nucleotide sequence ID" value="NZ_AP019700.1"/>
</dbReference>
<dbReference type="PANTHER" id="PTHR36302:SF1">
    <property type="entry name" value="COPPER CHAPERONE PCU(A)C"/>
    <property type="match status" value="1"/>
</dbReference>
<comment type="caution">
    <text evidence="2">The sequence shown here is derived from an EMBL/GenBank/DDBJ whole genome shotgun (WGS) entry which is preliminary data.</text>
</comment>
<dbReference type="InterPro" id="IPR058248">
    <property type="entry name" value="Lxx211020-like"/>
</dbReference>
<organism evidence="2 3">
    <name type="scientific">Stella humosa</name>
    <dbReference type="NCBI Taxonomy" id="94"/>
    <lineage>
        <taxon>Bacteria</taxon>
        <taxon>Pseudomonadati</taxon>
        <taxon>Pseudomonadota</taxon>
        <taxon>Alphaproteobacteria</taxon>
        <taxon>Rhodospirillales</taxon>
        <taxon>Stellaceae</taxon>
        <taxon>Stella</taxon>
    </lineage>
</organism>
<dbReference type="PANTHER" id="PTHR36302">
    <property type="entry name" value="BLR7088 PROTEIN"/>
    <property type="match status" value="1"/>
</dbReference>
<keyword evidence="3" id="KW-1185">Reference proteome</keyword>
<evidence type="ECO:0000256" key="1">
    <source>
        <dbReference type="SAM" id="SignalP"/>
    </source>
</evidence>
<feature type="chain" id="PRO_5018117186" description="Copper(I)-binding protein" evidence="1">
    <location>
        <begin position="23"/>
        <end position="158"/>
    </location>
</feature>
<protein>
    <recommendedName>
        <fullName evidence="4">Copper(I)-binding protein</fullName>
    </recommendedName>
</protein>
<reference evidence="2 3" key="1">
    <citation type="submission" date="2018-11" db="EMBL/GenBank/DDBJ databases">
        <title>Genomic Encyclopedia of Type Strains, Phase IV (KMG-IV): sequencing the most valuable type-strain genomes for metagenomic binning, comparative biology and taxonomic classification.</title>
        <authorList>
            <person name="Goeker M."/>
        </authorList>
    </citation>
    <scope>NUCLEOTIDE SEQUENCE [LARGE SCALE GENOMIC DNA]</scope>
    <source>
        <strain evidence="2 3">DSM 5900</strain>
    </source>
</reference>
<dbReference type="AlphaFoldDB" id="A0A3N1M6D7"/>
<evidence type="ECO:0000313" key="3">
    <source>
        <dbReference type="Proteomes" id="UP000278222"/>
    </source>
</evidence>
<dbReference type="Pfam" id="PF04314">
    <property type="entry name" value="PCuAC"/>
    <property type="match status" value="1"/>
</dbReference>
<dbReference type="SUPFAM" id="SSF110087">
    <property type="entry name" value="DR1885-like metal-binding protein"/>
    <property type="match status" value="1"/>
</dbReference>
<dbReference type="EMBL" id="RJKX01000011">
    <property type="protein sequence ID" value="ROQ01402.1"/>
    <property type="molecule type" value="Genomic_DNA"/>
</dbReference>
<sequence>MKGRSTILALAMLAGAGMPALAQAPATAATAIEIVQPWARPTAGGAKTGAAYVTLRNPAAAADRLLSAAAPVADAVELHTVVKDGDVMRMRPVAGIDIAAGSTTRLEPGGFHIMLIGLKAPLKAGDRFPLELVFEKAGRLTADVAVGQPGGHGGPMKH</sequence>
<feature type="signal peptide" evidence="1">
    <location>
        <begin position="1"/>
        <end position="22"/>
    </location>
</feature>
<evidence type="ECO:0008006" key="4">
    <source>
        <dbReference type="Google" id="ProtNLM"/>
    </source>
</evidence>
<proteinExistence type="predicted"/>
<evidence type="ECO:0000313" key="2">
    <source>
        <dbReference type="EMBL" id="ROQ01402.1"/>
    </source>
</evidence>
<gene>
    <name evidence="2" type="ORF">EDC65_0581</name>
</gene>
<accession>A0A3N1M6D7</accession>
<dbReference type="InterPro" id="IPR036182">
    <property type="entry name" value="PCuAC_sf"/>
</dbReference>
<keyword evidence="1" id="KW-0732">Signal</keyword>